<evidence type="ECO:0000313" key="2">
    <source>
        <dbReference type="Proteomes" id="UP001198220"/>
    </source>
</evidence>
<dbReference type="Proteomes" id="UP001198220">
    <property type="component" value="Unassembled WGS sequence"/>
</dbReference>
<organism evidence="1 2">
    <name type="scientific">Hominiventricola filiformis</name>
    <dbReference type="NCBI Taxonomy" id="2885352"/>
    <lineage>
        <taxon>Bacteria</taxon>
        <taxon>Bacillati</taxon>
        <taxon>Bacillota</taxon>
        <taxon>Clostridia</taxon>
        <taxon>Lachnospirales</taxon>
        <taxon>Lachnospiraceae</taxon>
        <taxon>Hominiventricola</taxon>
    </lineage>
</organism>
<gene>
    <name evidence="1" type="ORF">LKD36_04925</name>
</gene>
<sequence length="343" mass="39748">MSNLKHAVMNIEEGKAKYDQTMKELLSDRQVLAWILKRFVPEYQNCELEDIEKKYIQSETIMVSKIGVEQGSENIQGIRNEDAVQGEATVFYDVLFHVWYPGMNGKQIGMYLNLEAQSDYYPGYPIEPRGIYYAARRLTAQLKRIDKDTNYGSLQKVYSIWLCMGNVPVYEENTVSLYSLNKNDIIGRTKRNEEIYDLMSVLIMRYNDKTELKDKTLQMLQTLSSDRLSKEEKLEKLKNLGMRVDDRIEKGVWKMCNMGDYIEAKAIKKGMEQGIEQGISKGNEQAEIRFVRVQLEKMKRTPEETAELLDLPVGYIQKIADMLQTYAGASDLQIAEKLVDMRM</sequence>
<reference evidence="1 2" key="1">
    <citation type="submission" date="2021-10" db="EMBL/GenBank/DDBJ databases">
        <title>Anaerobic single-cell dispensing facilitates the cultivation of human gut bacteria.</title>
        <authorList>
            <person name="Afrizal A."/>
        </authorList>
    </citation>
    <scope>NUCLEOTIDE SEQUENCE [LARGE SCALE GENOMIC DNA]</scope>
    <source>
        <strain evidence="1 2">CLA-AA-H276</strain>
    </source>
</reference>
<dbReference type="AlphaFoldDB" id="A0AAE3A995"/>
<name>A0AAE3A995_9FIRM</name>
<proteinExistence type="predicted"/>
<dbReference type="EMBL" id="JAJEPS010000003">
    <property type="protein sequence ID" value="MCC2125520.1"/>
    <property type="molecule type" value="Genomic_DNA"/>
</dbReference>
<protein>
    <recommendedName>
        <fullName evidence="3">Rpn family recombination-promoting nuclease/putative transposase</fullName>
    </recommendedName>
</protein>
<evidence type="ECO:0000313" key="1">
    <source>
        <dbReference type="EMBL" id="MCC2125520.1"/>
    </source>
</evidence>
<evidence type="ECO:0008006" key="3">
    <source>
        <dbReference type="Google" id="ProtNLM"/>
    </source>
</evidence>
<accession>A0AAE3A995</accession>
<comment type="caution">
    <text evidence="1">The sequence shown here is derived from an EMBL/GenBank/DDBJ whole genome shotgun (WGS) entry which is preliminary data.</text>
</comment>
<dbReference type="RefSeq" id="WP_308458933.1">
    <property type="nucleotide sequence ID" value="NZ_JAJEPS010000003.1"/>
</dbReference>
<keyword evidence="2" id="KW-1185">Reference proteome</keyword>